<proteinExistence type="inferred from homology"/>
<dbReference type="InterPro" id="IPR057666">
    <property type="entry name" value="DrpA_SLOG"/>
</dbReference>
<dbReference type="EMBL" id="SMAN01000001">
    <property type="protein sequence ID" value="TCT26785.1"/>
    <property type="molecule type" value="Genomic_DNA"/>
</dbReference>
<dbReference type="Proteomes" id="UP000294650">
    <property type="component" value="Unassembled WGS sequence"/>
</dbReference>
<keyword evidence="4" id="KW-1185">Reference proteome</keyword>
<organism evidence="3 4">
    <name type="scientific">Melghiribacillus thermohalophilus</name>
    <dbReference type="NCBI Taxonomy" id="1324956"/>
    <lineage>
        <taxon>Bacteria</taxon>
        <taxon>Bacillati</taxon>
        <taxon>Bacillota</taxon>
        <taxon>Bacilli</taxon>
        <taxon>Bacillales</taxon>
        <taxon>Bacillaceae</taxon>
        <taxon>Melghiribacillus</taxon>
    </lineage>
</organism>
<reference evidence="3 4" key="1">
    <citation type="submission" date="2019-03" db="EMBL/GenBank/DDBJ databases">
        <title>Genomic Encyclopedia of Type Strains, Phase IV (KMG-IV): sequencing the most valuable type-strain genomes for metagenomic binning, comparative biology and taxonomic classification.</title>
        <authorList>
            <person name="Goeker M."/>
        </authorList>
    </citation>
    <scope>NUCLEOTIDE SEQUENCE [LARGE SCALE GENOMIC DNA]</scope>
    <source>
        <strain evidence="3 4">DSM 25894</strain>
    </source>
</reference>
<sequence length="297" mass="33878">MDEKSLRLIHLLRCRGASRRLVRKWLHADDQLTDLYHIDTSGLQQQFRLSPERAMLLYQDLHSSALMKSIEKDLSTYQTLVINYASYPSRLSRIPDPPLVLYASGDLRLLTQEPKLSVVGTRNHSREAPRKVQYLLQPLIKQNWVIVSGMAKGIDTLAHQAAISYKGKTIAVLGFGFHHIYPKENVSLMNRLSSEHLLLSEYPPDTPARPWHFPERNRIISGLSFATLIIEARERSGTFITAEQALEQGREVCVVPDSIFTEQAKGCHLLIQEGAHLIHHADDLLNLFENSNLIWNF</sequence>
<name>A0A4R3NDS5_9BACI</name>
<dbReference type="GO" id="GO:0009294">
    <property type="term" value="P:DNA-mediated transformation"/>
    <property type="evidence" value="ECO:0007669"/>
    <property type="project" value="InterPro"/>
</dbReference>
<evidence type="ECO:0000256" key="1">
    <source>
        <dbReference type="ARBA" id="ARBA00006525"/>
    </source>
</evidence>
<protein>
    <submittedName>
        <fullName evidence="3">DNA processing protein</fullName>
    </submittedName>
</protein>
<dbReference type="SUPFAM" id="SSF102405">
    <property type="entry name" value="MCP/YpsA-like"/>
    <property type="match status" value="1"/>
</dbReference>
<dbReference type="PANTHER" id="PTHR43022">
    <property type="entry name" value="PROTEIN SMF"/>
    <property type="match status" value="1"/>
</dbReference>
<comment type="caution">
    <text evidence="3">The sequence shown here is derived from an EMBL/GenBank/DDBJ whole genome shotgun (WGS) entry which is preliminary data.</text>
</comment>
<dbReference type="InterPro" id="IPR003488">
    <property type="entry name" value="DprA"/>
</dbReference>
<dbReference type="Gene3D" id="3.40.50.450">
    <property type="match status" value="1"/>
</dbReference>
<dbReference type="PANTHER" id="PTHR43022:SF1">
    <property type="entry name" value="PROTEIN SMF"/>
    <property type="match status" value="1"/>
</dbReference>
<accession>A0A4R3NDS5</accession>
<feature type="domain" description="Smf/DprA SLOG" evidence="2">
    <location>
        <begin position="79"/>
        <end position="288"/>
    </location>
</feature>
<gene>
    <name evidence="3" type="ORF">EDD68_101138</name>
</gene>
<dbReference type="AlphaFoldDB" id="A0A4R3NDS5"/>
<dbReference type="RefSeq" id="WP_132370124.1">
    <property type="nucleotide sequence ID" value="NZ_SMAN01000001.1"/>
</dbReference>
<evidence type="ECO:0000313" key="3">
    <source>
        <dbReference type="EMBL" id="TCT26785.1"/>
    </source>
</evidence>
<dbReference type="NCBIfam" id="TIGR00732">
    <property type="entry name" value="dprA"/>
    <property type="match status" value="1"/>
</dbReference>
<evidence type="ECO:0000313" key="4">
    <source>
        <dbReference type="Proteomes" id="UP000294650"/>
    </source>
</evidence>
<dbReference type="Pfam" id="PF02481">
    <property type="entry name" value="DNA_processg_A"/>
    <property type="match status" value="1"/>
</dbReference>
<comment type="similarity">
    <text evidence="1">Belongs to the DprA/Smf family.</text>
</comment>
<evidence type="ECO:0000259" key="2">
    <source>
        <dbReference type="Pfam" id="PF02481"/>
    </source>
</evidence>
<dbReference type="OrthoDB" id="9785707at2"/>